<proteinExistence type="predicted"/>
<dbReference type="Proteomes" id="UP000009096">
    <property type="component" value="Chromosome 6"/>
</dbReference>
<gene>
    <name evidence="1" type="ORF">FVEG_02473</name>
</gene>
<evidence type="ECO:0000313" key="2">
    <source>
        <dbReference type="Proteomes" id="UP000009096"/>
    </source>
</evidence>
<keyword evidence="2" id="KW-1185">Reference proteome</keyword>
<evidence type="ECO:0000313" key="1">
    <source>
        <dbReference type="EMBL" id="EWG39762.1"/>
    </source>
</evidence>
<dbReference type="EMBL" id="CM000583">
    <property type="protein sequence ID" value="EWG39762.1"/>
    <property type="molecule type" value="Genomic_DNA"/>
</dbReference>
<dbReference type="OMA" id="HRFLQGF"/>
<reference evidence="1 2" key="1">
    <citation type="journal article" date="2010" name="Nature">
        <title>Comparative genomics reveals mobile pathogenicity chromosomes in Fusarium.</title>
        <authorList>
            <person name="Ma L.J."/>
            <person name="van der Does H.C."/>
            <person name="Borkovich K.A."/>
            <person name="Coleman J.J."/>
            <person name="Daboussi M.J."/>
            <person name="Di Pietro A."/>
            <person name="Dufresne M."/>
            <person name="Freitag M."/>
            <person name="Grabherr M."/>
            <person name="Henrissat B."/>
            <person name="Houterman P.M."/>
            <person name="Kang S."/>
            <person name="Shim W.B."/>
            <person name="Woloshuk C."/>
            <person name="Xie X."/>
            <person name="Xu J.R."/>
            <person name="Antoniw J."/>
            <person name="Baker S.E."/>
            <person name="Bluhm B.H."/>
            <person name="Breakspear A."/>
            <person name="Brown D.W."/>
            <person name="Butchko R.A."/>
            <person name="Chapman S."/>
            <person name="Coulson R."/>
            <person name="Coutinho P.M."/>
            <person name="Danchin E.G."/>
            <person name="Diener A."/>
            <person name="Gale L.R."/>
            <person name="Gardiner D.M."/>
            <person name="Goff S."/>
            <person name="Hammond-Kosack K.E."/>
            <person name="Hilburn K."/>
            <person name="Hua-Van A."/>
            <person name="Jonkers W."/>
            <person name="Kazan K."/>
            <person name="Kodira C.D."/>
            <person name="Koehrsen M."/>
            <person name="Kumar L."/>
            <person name="Lee Y.H."/>
            <person name="Li L."/>
            <person name="Manners J.M."/>
            <person name="Miranda-Saavedra D."/>
            <person name="Mukherjee M."/>
            <person name="Park G."/>
            <person name="Park J."/>
            <person name="Park S.Y."/>
            <person name="Proctor R.H."/>
            <person name="Regev A."/>
            <person name="Ruiz-Roldan M.C."/>
            <person name="Sain D."/>
            <person name="Sakthikumar S."/>
            <person name="Sykes S."/>
            <person name="Schwartz D.C."/>
            <person name="Turgeon B.G."/>
            <person name="Wapinski I."/>
            <person name="Yoder O."/>
            <person name="Young S."/>
            <person name="Zeng Q."/>
            <person name="Zhou S."/>
            <person name="Galagan J."/>
            <person name="Cuomo C.A."/>
            <person name="Kistler H.C."/>
            <person name="Rep M."/>
        </authorList>
    </citation>
    <scope>NUCLEOTIDE SEQUENCE [LARGE SCALE GENOMIC DNA]</scope>
    <source>
        <strain evidence="2">M3125 / FGSC 7600</strain>
    </source>
</reference>
<dbReference type="EMBL" id="DS022243">
    <property type="protein sequence ID" value="EWG39762.1"/>
    <property type="molecule type" value="Genomic_DNA"/>
</dbReference>
<dbReference type="GeneID" id="30060681"/>
<dbReference type="VEuPathDB" id="FungiDB:FVEG_02473"/>
<accession>W7M4C2</accession>
<name>W7M4C2_GIBM7</name>
<dbReference type="AlphaFoldDB" id="W7M4C2"/>
<sequence>MRQACQLLPFSGIFSVIKGVAKNRLPMYAYLEGELHCKEIIQQMTVPHTQRGQSHRFLQGFKGKKGYFAKLDMLSSHTSIDFHCYHRPLTLLSETLESRPDLREDE</sequence>
<dbReference type="HOGENOM" id="CLU_2223511_0_0_1"/>
<protein>
    <submittedName>
        <fullName evidence="1">Uncharacterized protein</fullName>
    </submittedName>
</protein>
<dbReference type="KEGG" id="fvr:FVEG_02473"/>
<organism evidence="1 2">
    <name type="scientific">Gibberella moniliformis (strain M3125 / FGSC 7600)</name>
    <name type="common">Maize ear and stalk rot fungus</name>
    <name type="synonym">Fusarium verticillioides</name>
    <dbReference type="NCBI Taxonomy" id="334819"/>
    <lineage>
        <taxon>Eukaryota</taxon>
        <taxon>Fungi</taxon>
        <taxon>Dikarya</taxon>
        <taxon>Ascomycota</taxon>
        <taxon>Pezizomycotina</taxon>
        <taxon>Sordariomycetes</taxon>
        <taxon>Hypocreomycetidae</taxon>
        <taxon>Hypocreales</taxon>
        <taxon>Nectriaceae</taxon>
        <taxon>Fusarium</taxon>
        <taxon>Fusarium fujikuroi species complex</taxon>
    </lineage>
</organism>
<dbReference type="RefSeq" id="XP_018745953.1">
    <property type="nucleotide sequence ID" value="XM_018889746.1"/>
</dbReference>